<evidence type="ECO:0000256" key="1">
    <source>
        <dbReference type="ARBA" id="ARBA00007637"/>
    </source>
</evidence>
<dbReference type="PANTHER" id="PTHR43000">
    <property type="entry name" value="DTDP-D-GLUCOSE 4,6-DEHYDRATASE-RELATED"/>
    <property type="match status" value="1"/>
</dbReference>
<dbReference type="EC" id="4.2.1.47" evidence="4"/>
<dbReference type="Gene3D" id="3.90.25.10">
    <property type="entry name" value="UDP-galactose 4-epimerase, domain 1"/>
    <property type="match status" value="1"/>
</dbReference>
<dbReference type="SUPFAM" id="SSF51735">
    <property type="entry name" value="NAD(P)-binding Rossmann-fold domains"/>
    <property type="match status" value="1"/>
</dbReference>
<reference evidence="4" key="2">
    <citation type="submission" date="2021-04" db="EMBL/GenBank/DDBJ databases">
        <title>Complete Genome sequence and Methylome Analysis of the Haloarchaeon Haloarcula sinaiiensis.</title>
        <authorList>
            <person name="Fomenkov A."/>
            <person name="DasSarma P."/>
            <person name="DasSarma S."/>
            <person name="Roberts R.J."/>
        </authorList>
    </citation>
    <scope>NUCLEOTIDE SEQUENCE</scope>
    <source>
        <strain evidence="4">ATCC 33800</strain>
    </source>
</reference>
<evidence type="ECO:0000313" key="5">
    <source>
        <dbReference type="Proteomes" id="UP000011659"/>
    </source>
</evidence>
<evidence type="ECO:0000313" key="4">
    <source>
        <dbReference type="EMBL" id="QUJ72706.1"/>
    </source>
</evidence>
<dbReference type="RefSeq" id="WP_004957304.1">
    <property type="nucleotide sequence ID" value="NZ_AOLR01000002.1"/>
</dbReference>
<reference evidence="3 5" key="1">
    <citation type="journal article" date="2014" name="PLoS Genet.">
        <title>Phylogenetically driven sequencing of extremely halophilic archaea reveals strategies for static and dynamic osmo-response.</title>
        <authorList>
            <person name="Becker E.A."/>
            <person name="Seitzer P.M."/>
            <person name="Tritt A."/>
            <person name="Larsen D."/>
            <person name="Krusor M."/>
            <person name="Yao A.I."/>
            <person name="Wu D."/>
            <person name="Madern D."/>
            <person name="Eisen J.A."/>
            <person name="Darling A.E."/>
            <person name="Facciotti M.T."/>
        </authorList>
    </citation>
    <scope>NUCLEOTIDE SEQUENCE [LARGE SCALE GENOMIC DNA]</scope>
    <source>
        <strain evidence="3 5">ATCC 33800</strain>
    </source>
</reference>
<dbReference type="InterPro" id="IPR001509">
    <property type="entry name" value="Epimerase_deHydtase"/>
</dbReference>
<evidence type="ECO:0000259" key="2">
    <source>
        <dbReference type="Pfam" id="PF01370"/>
    </source>
</evidence>
<dbReference type="PATRIC" id="fig|662476.7.peg.284"/>
<dbReference type="AlphaFoldDB" id="M0K586"/>
<gene>
    <name evidence="3" type="ORF">C436_01420</name>
    <name evidence="4" type="ORF">KDQ40_02840</name>
</gene>
<sequence length="349" mass="39061">MQILVTGGAGFIGGHLAESFLADGHDVTVLDNLEPFYTKGLKRHTLEVHREIAAGRDVDYQFVKDDVRDPDIVQELVADADVVVHQAAQAGVRESVDNPRKVTEINVSETVNLLEASKEADVERVILASSSSVYGKPKSLPYEEDHPTEPVSHYGVTKLTQEHMARVYTELHDLPTVCLRYFTVYGPQMRPNMVISNFVSRCMNGEPPVIYGDGQQTRDFTYVADVVDSNRTLLESDAADGDVLSIRSSDNISIQKLAETVRDQLAPELEIVYESAREADAEHTRASAEKAGELIGCEPLRTITEGVGEFIEWYQANREWYEPLVRSSISRESRSSGLSQRRRWRPCTY</sequence>
<comment type="similarity">
    <text evidence="1">Belongs to the NAD(P)-dependent epimerase/dehydratase family.</text>
</comment>
<dbReference type="Gene3D" id="3.40.50.720">
    <property type="entry name" value="NAD(P)-binding Rossmann-like Domain"/>
    <property type="match status" value="1"/>
</dbReference>
<evidence type="ECO:0000313" key="3">
    <source>
        <dbReference type="EMBL" id="EMA16391.1"/>
    </source>
</evidence>
<accession>M0K586</accession>
<name>M0K586_9EURY</name>
<dbReference type="InterPro" id="IPR036291">
    <property type="entry name" value="NAD(P)-bd_dom_sf"/>
</dbReference>
<keyword evidence="5" id="KW-1185">Reference proteome</keyword>
<dbReference type="OrthoDB" id="4907at2157"/>
<dbReference type="GO" id="GO:0008446">
    <property type="term" value="F:GDP-mannose 4,6-dehydratase activity"/>
    <property type="evidence" value="ECO:0007669"/>
    <property type="project" value="UniProtKB-EC"/>
</dbReference>
<dbReference type="EMBL" id="CP073366">
    <property type="protein sequence ID" value="QUJ72706.1"/>
    <property type="molecule type" value="Genomic_DNA"/>
</dbReference>
<dbReference type="GeneID" id="64821858"/>
<proteinExistence type="inferred from homology"/>
<organism evidence="3 5">
    <name type="scientific">Haloarcula marismortui ATCC 33800</name>
    <dbReference type="NCBI Taxonomy" id="662476"/>
    <lineage>
        <taxon>Archaea</taxon>
        <taxon>Methanobacteriati</taxon>
        <taxon>Methanobacteriota</taxon>
        <taxon>Stenosarchaea group</taxon>
        <taxon>Halobacteria</taxon>
        <taxon>Halobacteriales</taxon>
        <taxon>Haloarculaceae</taxon>
        <taxon>Haloarcula</taxon>
    </lineage>
</organism>
<dbReference type="EMBL" id="AOLR01000002">
    <property type="protein sequence ID" value="EMA16391.1"/>
    <property type="molecule type" value="Genomic_DNA"/>
</dbReference>
<dbReference type="KEGG" id="hsin:KDQ40_02840"/>
<dbReference type="Pfam" id="PF01370">
    <property type="entry name" value="Epimerase"/>
    <property type="match status" value="1"/>
</dbReference>
<keyword evidence="4" id="KW-0456">Lyase</keyword>
<dbReference type="Proteomes" id="UP000682967">
    <property type="component" value="Chromosome"/>
</dbReference>
<protein>
    <submittedName>
        <fullName evidence="4">GDP-mannose 4,6-dehydratase</fullName>
        <ecNumber evidence="4">4.2.1.47</ecNumber>
    </submittedName>
    <submittedName>
        <fullName evidence="3">NAD-dependent epimerase/dehydratase</fullName>
    </submittedName>
</protein>
<feature type="domain" description="NAD-dependent epimerase/dehydratase" evidence="2">
    <location>
        <begin position="3"/>
        <end position="239"/>
    </location>
</feature>
<dbReference type="Proteomes" id="UP000011659">
    <property type="component" value="Unassembled WGS sequence"/>
</dbReference>